<evidence type="ECO:0000313" key="3">
    <source>
        <dbReference type="Proteomes" id="UP000265515"/>
    </source>
</evidence>
<evidence type="ECO:0000256" key="1">
    <source>
        <dbReference type="SAM" id="Phobius"/>
    </source>
</evidence>
<dbReference type="Proteomes" id="UP000265515">
    <property type="component" value="Unassembled WGS sequence"/>
</dbReference>
<sequence length="411" mass="44216">MAKLKEVCQCSWCSHFRLRFPGRLVCSDQCSAFGCRGLASVPLRKLLRLLTFSRGTKVKIDDGKYSKGGRYDSAPSHKGMGRDDDDVRTAGISTAVMTGTTGNTPVARTWANTTKEVVASRSNGPQSDSLSQVWTGQSVLMSPGGCGPVPPTPPAFYGHPFASYTGGESGAQRSYASDGSYVALAEGEGGKYERILPCCGCGIGWTLFLLGFLVPVLWYVGGFLYLIFPGGLDRRERPGLAATAVAALVNLVFALIAFLILWVNDALSVGFHLRVRNRGSMGSGARLRNLFLACGRTDIIRNRGSYGKWCAPARPLPGLRKNWHHPQPRNYGKWLDQVGEQVVLLRASGLWVSVCFDKIVPLHGIDIRIESIVFCIGLPVGGVVPLLSVLCSNHNEAGVLTLGLRGSADAV</sequence>
<keyword evidence="1" id="KW-1133">Transmembrane helix</keyword>
<comment type="caution">
    <text evidence="2">The sequence shown here is derived from an EMBL/GenBank/DDBJ whole genome shotgun (WGS) entry which is preliminary data.</text>
</comment>
<reference evidence="2 3" key="1">
    <citation type="journal article" date="2018" name="Cell">
        <title>The Chara Genome: Secondary Complexity and Implications for Plant Terrestrialization.</title>
        <authorList>
            <person name="Nishiyama T."/>
            <person name="Sakayama H."/>
            <person name="Vries J.D."/>
            <person name="Buschmann H."/>
            <person name="Saint-Marcoux D."/>
            <person name="Ullrich K.K."/>
            <person name="Haas F.B."/>
            <person name="Vanderstraeten L."/>
            <person name="Becker D."/>
            <person name="Lang D."/>
            <person name="Vosolsobe S."/>
            <person name="Rombauts S."/>
            <person name="Wilhelmsson P.K.I."/>
            <person name="Janitza P."/>
            <person name="Kern R."/>
            <person name="Heyl A."/>
            <person name="Rumpler F."/>
            <person name="Villalobos L.I.A.C."/>
            <person name="Clay J.M."/>
            <person name="Skokan R."/>
            <person name="Toyoda A."/>
            <person name="Suzuki Y."/>
            <person name="Kagoshima H."/>
            <person name="Schijlen E."/>
            <person name="Tajeshwar N."/>
            <person name="Catarino B."/>
            <person name="Hetherington A.J."/>
            <person name="Saltykova A."/>
            <person name="Bonnot C."/>
            <person name="Breuninger H."/>
            <person name="Symeonidi A."/>
            <person name="Radhakrishnan G.V."/>
            <person name="Van Nieuwerburgh F."/>
            <person name="Deforce D."/>
            <person name="Chang C."/>
            <person name="Karol K.G."/>
            <person name="Hedrich R."/>
            <person name="Ulvskov P."/>
            <person name="Glockner G."/>
            <person name="Delwiche C.F."/>
            <person name="Petrasek J."/>
            <person name="Van de Peer Y."/>
            <person name="Friml J."/>
            <person name="Beilby M."/>
            <person name="Dolan L."/>
            <person name="Kohara Y."/>
            <person name="Sugano S."/>
            <person name="Fujiyama A."/>
            <person name="Delaux P.-M."/>
            <person name="Quint M."/>
            <person name="TheiBen G."/>
            <person name="Hagemann M."/>
            <person name="Harholt J."/>
            <person name="Dunand C."/>
            <person name="Zachgo S."/>
            <person name="Langdale J."/>
            <person name="Maumus F."/>
            <person name="Straeten D.V.D."/>
            <person name="Gould S.B."/>
            <person name="Rensing S.A."/>
        </authorList>
    </citation>
    <scope>NUCLEOTIDE SEQUENCE [LARGE SCALE GENOMIC DNA]</scope>
    <source>
        <strain evidence="2 3">S276</strain>
    </source>
</reference>
<protein>
    <submittedName>
        <fullName evidence="2">Uncharacterized protein</fullName>
    </submittedName>
</protein>
<feature type="transmembrane region" description="Helical" evidence="1">
    <location>
        <begin position="240"/>
        <end position="263"/>
    </location>
</feature>
<name>A0A388L0M1_CHABU</name>
<dbReference type="PANTHER" id="PTHR46666">
    <property type="entry name" value="60S RIBOSOMAL L18A-LIKE PROTEIN"/>
    <property type="match status" value="1"/>
</dbReference>
<dbReference type="Gramene" id="GBG75753">
    <property type="protein sequence ID" value="GBG75753"/>
    <property type="gene ID" value="CBR_g20998"/>
</dbReference>
<keyword evidence="1" id="KW-0472">Membrane</keyword>
<feature type="transmembrane region" description="Helical" evidence="1">
    <location>
        <begin position="203"/>
        <end position="228"/>
    </location>
</feature>
<dbReference type="OrthoDB" id="1922941at2759"/>
<dbReference type="EMBL" id="BFEA01000230">
    <property type="protein sequence ID" value="GBG75753.1"/>
    <property type="molecule type" value="Genomic_DNA"/>
</dbReference>
<evidence type="ECO:0000313" key="2">
    <source>
        <dbReference type="EMBL" id="GBG75753.1"/>
    </source>
</evidence>
<dbReference type="PANTHER" id="PTHR46666:SF2">
    <property type="entry name" value="60S RIBOSOMAL L18A-LIKE PROTEIN"/>
    <property type="match status" value="1"/>
</dbReference>
<accession>A0A388L0M1</accession>
<gene>
    <name evidence="2" type="ORF">CBR_g20998</name>
</gene>
<dbReference type="AlphaFoldDB" id="A0A388L0M1"/>
<keyword evidence="3" id="KW-1185">Reference proteome</keyword>
<organism evidence="2 3">
    <name type="scientific">Chara braunii</name>
    <name type="common">Braun's stonewort</name>
    <dbReference type="NCBI Taxonomy" id="69332"/>
    <lineage>
        <taxon>Eukaryota</taxon>
        <taxon>Viridiplantae</taxon>
        <taxon>Streptophyta</taxon>
        <taxon>Charophyceae</taxon>
        <taxon>Charales</taxon>
        <taxon>Characeae</taxon>
        <taxon>Chara</taxon>
    </lineage>
</organism>
<keyword evidence="1" id="KW-0812">Transmembrane</keyword>
<proteinExistence type="predicted"/>